<gene>
    <name evidence="2" type="ORF">B4135_3954</name>
</gene>
<name>A0A150L9M0_9BACI</name>
<protein>
    <submittedName>
        <fullName evidence="2">Uncharacterized protein</fullName>
    </submittedName>
</protein>
<dbReference type="Proteomes" id="UP000075683">
    <property type="component" value="Unassembled WGS sequence"/>
</dbReference>
<proteinExistence type="predicted"/>
<dbReference type="AlphaFoldDB" id="A0A150L9M0"/>
<evidence type="ECO:0000313" key="3">
    <source>
        <dbReference type="Proteomes" id="UP000075683"/>
    </source>
</evidence>
<comment type="caution">
    <text evidence="2">The sequence shown here is derived from an EMBL/GenBank/DDBJ whole genome shotgun (WGS) entry which is preliminary data.</text>
</comment>
<sequence>MKASGGRSRVKIRPGNPAGATRSARRAPFSAFGGKGRILLNL</sequence>
<evidence type="ECO:0000313" key="2">
    <source>
        <dbReference type="EMBL" id="KYD09043.1"/>
    </source>
</evidence>
<accession>A0A150L9M0</accession>
<dbReference type="STRING" id="301148.B4135_3954"/>
<dbReference type="EMBL" id="LQYT01000133">
    <property type="protein sequence ID" value="KYD09043.1"/>
    <property type="molecule type" value="Genomic_DNA"/>
</dbReference>
<feature type="region of interest" description="Disordered" evidence="1">
    <location>
        <begin position="1"/>
        <end position="28"/>
    </location>
</feature>
<organism evidence="2 3">
    <name type="scientific">Caldibacillus debilis</name>
    <dbReference type="NCBI Taxonomy" id="301148"/>
    <lineage>
        <taxon>Bacteria</taxon>
        <taxon>Bacillati</taxon>
        <taxon>Bacillota</taxon>
        <taxon>Bacilli</taxon>
        <taxon>Bacillales</taxon>
        <taxon>Bacillaceae</taxon>
        <taxon>Caldibacillus</taxon>
    </lineage>
</organism>
<reference evidence="2 3" key="1">
    <citation type="submission" date="2016-01" db="EMBL/GenBank/DDBJ databases">
        <title>Draft Genome Sequences of Seven Thermophilic Sporeformers Isolated from Foods.</title>
        <authorList>
            <person name="Berendsen E.M."/>
            <person name="Wells-Bennik M.H."/>
            <person name="Krawcyk A.O."/>
            <person name="De Jong A."/>
            <person name="Holsappel S."/>
            <person name="Eijlander R.T."/>
            <person name="Kuipers O.P."/>
        </authorList>
    </citation>
    <scope>NUCLEOTIDE SEQUENCE [LARGE SCALE GENOMIC DNA]</scope>
    <source>
        <strain evidence="2 3">B4135</strain>
    </source>
</reference>
<evidence type="ECO:0000256" key="1">
    <source>
        <dbReference type="SAM" id="MobiDB-lite"/>
    </source>
</evidence>